<dbReference type="Proteomes" id="UP000186465">
    <property type="component" value="Unassembled WGS sequence"/>
</dbReference>
<dbReference type="GO" id="GO:0003824">
    <property type="term" value="F:catalytic activity"/>
    <property type="evidence" value="ECO:0007669"/>
    <property type="project" value="UniProtKB-ARBA"/>
</dbReference>
<dbReference type="OrthoDB" id="9806902at2"/>
<sequence length="267" mass="29665">MYLYGTVKAAEKPIGVVLLVHGYAEHSGRYRELIEELNQHDLTVVTYDHASHGLSEGPRAQVDVNDLLRQHYRVRKQVREMFPNLPLFLLGHSMGGLITAASVLTQPDDIAGVVLSGPALGLRPSLPIPVTEALYQLGKWLPSLPMSPFDEDGISYDRANVQDYLDDPLNYVGSVPLLTGSSMANLGLRLRDKFAKWTPDALVLQGADDDIVDIQIVRKFAAEAGTAHDVRPVIDYVEIPDSRHELYREAQGPVFNTLTAQWIQQRC</sequence>
<dbReference type="PRINTS" id="PR00111">
    <property type="entry name" value="ABHYDROLASE"/>
</dbReference>
<dbReference type="InterPro" id="IPR051044">
    <property type="entry name" value="MAG_DAG_Lipase"/>
</dbReference>
<evidence type="ECO:0000259" key="1">
    <source>
        <dbReference type="Pfam" id="PF12146"/>
    </source>
</evidence>
<evidence type="ECO:0000313" key="3">
    <source>
        <dbReference type="Proteomes" id="UP000186465"/>
    </source>
</evidence>
<dbReference type="STRING" id="156892.BM477_06055"/>
<gene>
    <name evidence="2" type="ORF">BM477_06055</name>
</gene>
<dbReference type="EMBL" id="MPDM01000005">
    <property type="protein sequence ID" value="OKL48752.1"/>
    <property type="molecule type" value="Genomic_DNA"/>
</dbReference>
<dbReference type="Pfam" id="PF12146">
    <property type="entry name" value="Hydrolase_4"/>
    <property type="match status" value="1"/>
</dbReference>
<evidence type="ECO:0000313" key="2">
    <source>
        <dbReference type="EMBL" id="OKL48752.1"/>
    </source>
</evidence>
<keyword evidence="3" id="KW-1185">Reference proteome</keyword>
<dbReference type="InterPro" id="IPR029058">
    <property type="entry name" value="AB_hydrolase_fold"/>
</dbReference>
<feature type="domain" description="Serine aminopeptidase S33" evidence="1">
    <location>
        <begin position="12"/>
        <end position="250"/>
    </location>
</feature>
<dbReference type="RefSeq" id="WP_075361780.1">
    <property type="nucleotide sequence ID" value="NZ_MPDM01000005.1"/>
</dbReference>
<organism evidence="2 3">
    <name type="scientific">Boudabousia marimammalium</name>
    <dbReference type="NCBI Taxonomy" id="156892"/>
    <lineage>
        <taxon>Bacteria</taxon>
        <taxon>Bacillati</taxon>
        <taxon>Actinomycetota</taxon>
        <taxon>Actinomycetes</taxon>
        <taxon>Actinomycetales</taxon>
        <taxon>Actinomycetaceae</taxon>
        <taxon>Boudabousia</taxon>
    </lineage>
</organism>
<dbReference type="AlphaFoldDB" id="A0A1Q5PMJ6"/>
<dbReference type="PANTHER" id="PTHR11614">
    <property type="entry name" value="PHOSPHOLIPASE-RELATED"/>
    <property type="match status" value="1"/>
</dbReference>
<protein>
    <recommendedName>
        <fullName evidence="1">Serine aminopeptidase S33 domain-containing protein</fullName>
    </recommendedName>
</protein>
<reference evidence="3" key="1">
    <citation type="submission" date="2016-11" db="EMBL/GenBank/DDBJ databases">
        <title>Actinomyces gypaetusis sp. nov. isolated from Gypaetus barbatus in Qinghai Tibet Plateau China.</title>
        <authorList>
            <person name="Meng X."/>
        </authorList>
    </citation>
    <scope>NUCLEOTIDE SEQUENCE [LARGE SCALE GENOMIC DNA]</scope>
    <source>
        <strain evidence="3">DSM 15383</strain>
    </source>
</reference>
<comment type="caution">
    <text evidence="2">The sequence shown here is derived from an EMBL/GenBank/DDBJ whole genome shotgun (WGS) entry which is preliminary data.</text>
</comment>
<dbReference type="SUPFAM" id="SSF53474">
    <property type="entry name" value="alpha/beta-Hydrolases"/>
    <property type="match status" value="1"/>
</dbReference>
<dbReference type="InterPro" id="IPR022742">
    <property type="entry name" value="Hydrolase_4"/>
</dbReference>
<dbReference type="Gene3D" id="3.40.50.1820">
    <property type="entry name" value="alpha/beta hydrolase"/>
    <property type="match status" value="1"/>
</dbReference>
<name>A0A1Q5PMJ6_9ACTO</name>
<dbReference type="InterPro" id="IPR000073">
    <property type="entry name" value="AB_hydrolase_1"/>
</dbReference>
<accession>A0A1Q5PMJ6</accession>
<proteinExistence type="predicted"/>